<dbReference type="InterPro" id="IPR051203">
    <property type="entry name" value="Polysaccharide_Synthase-Rel"/>
</dbReference>
<evidence type="ECO:0000256" key="2">
    <source>
        <dbReference type="SAM" id="Phobius"/>
    </source>
</evidence>
<feature type="transmembrane region" description="Helical" evidence="2">
    <location>
        <begin position="88"/>
        <end position="108"/>
    </location>
</feature>
<dbReference type="EMBL" id="FNOI01000011">
    <property type="protein sequence ID" value="SDX66997.1"/>
    <property type="molecule type" value="Genomic_DNA"/>
</dbReference>
<reference evidence="5" key="1">
    <citation type="submission" date="2016-10" db="EMBL/GenBank/DDBJ databases">
        <authorList>
            <person name="Varghese N."/>
            <person name="Submissions S."/>
        </authorList>
    </citation>
    <scope>NUCLEOTIDE SEQUENCE [LARGE SCALE GENOMIC DNA]</scope>
    <source>
        <strain evidence="5">DSM 26922</strain>
    </source>
</reference>
<feature type="transmembrane region" description="Helical" evidence="2">
    <location>
        <begin position="50"/>
        <end position="68"/>
    </location>
</feature>
<dbReference type="AlphaFoldDB" id="A0A1H3DKV7"/>
<dbReference type="RefSeq" id="WP_089949102.1">
    <property type="nucleotide sequence ID" value="NZ_FNOI01000011.1"/>
</dbReference>
<sequence>MANHSIQNLSRATKRAILMTVDTLLIPVSLYCAFALRYGTATPWDLIGESSILFVVITLWGGGIIWLLRLHRIKLNAFDTHSMSNIGVAALILAGSAMIVSYLLNLSAPRSVPVLLGLFFCLFAVVVRVGGLGLMRWLAERGGNRKAVAIYGAGAAGIQLAAALRQAAEARPMFFVDDNPNLHGLVVAGLRVYGPDKLDSLIGPRGIEQILLAVPSMTKERRDEVLQTLSGNDVEVRVLPSYVELMSGAGLVESLRTVAPDQLLGRDKVALDTPEIAKTYAGRVVMVTGAGGSIGSELCRQLLDCNPARIILFEQGEFQLYSIDQELQAEAKLTGIPVVARLGSVTNKARVAGVIAEEGVEIILHAAAYKHVPLVEENELEGARNNVLGTKVVAEAAAAAKLERFILVSTDKAVRPTNIMGATKRMAELVVQDTQTRNHDTKFAMVRFGNVLGSSGSVLPLFQKQIARGGPVTVTHKDVTRFFMTIPEAARLVLLAGAYATGSDVFVLDMGEPQKIVDIAERMITLSGRKVKDPVTGVGDIEIKVTGLRPGEKLYEELLIDDDSLLPTPHAKILRAQEAMLSQVEVASMIRELEGSIDKADTDRLRRLIECRVDGYHVQQVEVS</sequence>
<dbReference type="Pfam" id="PF02719">
    <property type="entry name" value="Polysacc_synt_2"/>
    <property type="match status" value="1"/>
</dbReference>
<comment type="similarity">
    <text evidence="1">Belongs to the polysaccharide synthase family.</text>
</comment>
<gene>
    <name evidence="4" type="ORF">SAMN04488001_0164</name>
</gene>
<dbReference type="CDD" id="cd05237">
    <property type="entry name" value="UDP_invert_4-6DH_SDR_e"/>
    <property type="match status" value="1"/>
</dbReference>
<dbReference type="STRING" id="670155.SAMN04488001_0164"/>
<keyword evidence="2" id="KW-1133">Transmembrane helix</keyword>
<evidence type="ECO:0000259" key="3">
    <source>
        <dbReference type="Pfam" id="PF02719"/>
    </source>
</evidence>
<accession>A0A1H3DKV7</accession>
<keyword evidence="5" id="KW-1185">Reference proteome</keyword>
<feature type="domain" description="Polysaccharide biosynthesis protein CapD-like" evidence="3">
    <location>
        <begin position="285"/>
        <end position="577"/>
    </location>
</feature>
<evidence type="ECO:0000256" key="1">
    <source>
        <dbReference type="ARBA" id="ARBA00007430"/>
    </source>
</evidence>
<feature type="transmembrane region" description="Helical" evidence="2">
    <location>
        <begin position="114"/>
        <end position="135"/>
    </location>
</feature>
<evidence type="ECO:0000313" key="4">
    <source>
        <dbReference type="EMBL" id="SDX66997.1"/>
    </source>
</evidence>
<feature type="transmembrane region" description="Helical" evidence="2">
    <location>
        <begin position="147"/>
        <end position="164"/>
    </location>
</feature>
<evidence type="ECO:0000313" key="5">
    <source>
        <dbReference type="Proteomes" id="UP000199441"/>
    </source>
</evidence>
<dbReference type="InterPro" id="IPR036291">
    <property type="entry name" value="NAD(P)-bd_dom_sf"/>
</dbReference>
<name>A0A1H3DKV7_9RHOB</name>
<organism evidence="4 5">
    <name type="scientific">Litoreibacter albidus</name>
    <dbReference type="NCBI Taxonomy" id="670155"/>
    <lineage>
        <taxon>Bacteria</taxon>
        <taxon>Pseudomonadati</taxon>
        <taxon>Pseudomonadota</taxon>
        <taxon>Alphaproteobacteria</taxon>
        <taxon>Rhodobacterales</taxon>
        <taxon>Roseobacteraceae</taxon>
        <taxon>Litoreibacter</taxon>
    </lineage>
</organism>
<dbReference type="PANTHER" id="PTHR43318">
    <property type="entry name" value="UDP-N-ACETYLGLUCOSAMINE 4,6-DEHYDRATASE"/>
    <property type="match status" value="1"/>
</dbReference>
<dbReference type="InterPro" id="IPR003869">
    <property type="entry name" value="Polysac_CapD-like"/>
</dbReference>
<dbReference type="Gene3D" id="3.40.50.720">
    <property type="entry name" value="NAD(P)-binding Rossmann-like Domain"/>
    <property type="match status" value="2"/>
</dbReference>
<protein>
    <submittedName>
        <fullName evidence="4">NDP-sugar epimerase, includes UDP-GlcNAc-inverting 4,6-dehydratase FlaA1 and capsular polysaccharide biosynthesis protein EpsC</fullName>
    </submittedName>
</protein>
<dbReference type="Proteomes" id="UP000199441">
    <property type="component" value="Unassembled WGS sequence"/>
</dbReference>
<dbReference type="OrthoDB" id="9803111at2"/>
<dbReference type="SUPFAM" id="SSF51735">
    <property type="entry name" value="NAD(P)-binding Rossmann-fold domains"/>
    <property type="match status" value="2"/>
</dbReference>
<proteinExistence type="inferred from homology"/>
<feature type="transmembrane region" description="Helical" evidence="2">
    <location>
        <begin position="16"/>
        <end position="38"/>
    </location>
</feature>
<keyword evidence="2" id="KW-0812">Transmembrane</keyword>
<dbReference type="PANTHER" id="PTHR43318:SF1">
    <property type="entry name" value="POLYSACCHARIDE BIOSYNTHESIS PROTEIN EPSC-RELATED"/>
    <property type="match status" value="1"/>
</dbReference>
<keyword evidence="2" id="KW-0472">Membrane</keyword>